<dbReference type="EMBL" id="MU129109">
    <property type="protein sequence ID" value="KAF9506513.1"/>
    <property type="molecule type" value="Genomic_DNA"/>
</dbReference>
<keyword evidence="2" id="KW-1185">Reference proteome</keyword>
<gene>
    <name evidence="1" type="ORF">BS47DRAFT_1367348</name>
</gene>
<organism evidence="1 2">
    <name type="scientific">Hydnum rufescens UP504</name>
    <dbReference type="NCBI Taxonomy" id="1448309"/>
    <lineage>
        <taxon>Eukaryota</taxon>
        <taxon>Fungi</taxon>
        <taxon>Dikarya</taxon>
        <taxon>Basidiomycota</taxon>
        <taxon>Agaricomycotina</taxon>
        <taxon>Agaricomycetes</taxon>
        <taxon>Cantharellales</taxon>
        <taxon>Hydnaceae</taxon>
        <taxon>Hydnum</taxon>
    </lineage>
</organism>
<sequence>MYHTPAKADQAWGKTWDHAATHTPILDFGQHIRGRNKYGATHPLLWVYDNTKRAAPAALLALPLYLHCPISDSTNADQVQSKTWDRAAPIPLTLDFPQQRNTKQIWCHTPTSAGYHTIDTARDIPPLKTG</sequence>
<evidence type="ECO:0000313" key="2">
    <source>
        <dbReference type="Proteomes" id="UP000886523"/>
    </source>
</evidence>
<accession>A0A9P6DPN5</accession>
<proteinExistence type="predicted"/>
<name>A0A9P6DPN5_9AGAM</name>
<protein>
    <submittedName>
        <fullName evidence="1">Uncharacterized protein</fullName>
    </submittedName>
</protein>
<comment type="caution">
    <text evidence="1">The sequence shown here is derived from an EMBL/GenBank/DDBJ whole genome shotgun (WGS) entry which is preliminary data.</text>
</comment>
<evidence type="ECO:0000313" key="1">
    <source>
        <dbReference type="EMBL" id="KAF9506513.1"/>
    </source>
</evidence>
<dbReference type="AlphaFoldDB" id="A0A9P6DPN5"/>
<reference evidence="1" key="1">
    <citation type="journal article" date="2020" name="Nat. Commun.">
        <title>Large-scale genome sequencing of mycorrhizal fungi provides insights into the early evolution of symbiotic traits.</title>
        <authorList>
            <person name="Miyauchi S."/>
            <person name="Kiss E."/>
            <person name="Kuo A."/>
            <person name="Drula E."/>
            <person name="Kohler A."/>
            <person name="Sanchez-Garcia M."/>
            <person name="Morin E."/>
            <person name="Andreopoulos B."/>
            <person name="Barry K.W."/>
            <person name="Bonito G."/>
            <person name="Buee M."/>
            <person name="Carver A."/>
            <person name="Chen C."/>
            <person name="Cichocki N."/>
            <person name="Clum A."/>
            <person name="Culley D."/>
            <person name="Crous P.W."/>
            <person name="Fauchery L."/>
            <person name="Girlanda M."/>
            <person name="Hayes R.D."/>
            <person name="Keri Z."/>
            <person name="LaButti K."/>
            <person name="Lipzen A."/>
            <person name="Lombard V."/>
            <person name="Magnuson J."/>
            <person name="Maillard F."/>
            <person name="Murat C."/>
            <person name="Nolan M."/>
            <person name="Ohm R.A."/>
            <person name="Pangilinan J."/>
            <person name="Pereira M.F."/>
            <person name="Perotto S."/>
            <person name="Peter M."/>
            <person name="Pfister S."/>
            <person name="Riley R."/>
            <person name="Sitrit Y."/>
            <person name="Stielow J.B."/>
            <person name="Szollosi G."/>
            <person name="Zifcakova L."/>
            <person name="Stursova M."/>
            <person name="Spatafora J.W."/>
            <person name="Tedersoo L."/>
            <person name="Vaario L.M."/>
            <person name="Yamada A."/>
            <person name="Yan M."/>
            <person name="Wang P."/>
            <person name="Xu J."/>
            <person name="Bruns T."/>
            <person name="Baldrian P."/>
            <person name="Vilgalys R."/>
            <person name="Dunand C."/>
            <person name="Henrissat B."/>
            <person name="Grigoriev I.V."/>
            <person name="Hibbett D."/>
            <person name="Nagy L.G."/>
            <person name="Martin F.M."/>
        </authorList>
    </citation>
    <scope>NUCLEOTIDE SEQUENCE</scope>
    <source>
        <strain evidence="1">UP504</strain>
    </source>
</reference>
<dbReference type="Proteomes" id="UP000886523">
    <property type="component" value="Unassembled WGS sequence"/>
</dbReference>